<dbReference type="InterPro" id="IPR019422">
    <property type="entry name" value="7TM_GPCR_serpentine_rcpt_Srh"/>
</dbReference>
<name>A0AA39LM19_9BILA</name>
<reference evidence="2" key="1">
    <citation type="submission" date="2023-06" db="EMBL/GenBank/DDBJ databases">
        <title>Genomic analysis of the entomopathogenic nematode Steinernema hermaphroditum.</title>
        <authorList>
            <person name="Schwarz E.M."/>
            <person name="Heppert J.K."/>
            <person name="Baniya A."/>
            <person name="Schwartz H.T."/>
            <person name="Tan C.-H."/>
            <person name="Antoshechkin I."/>
            <person name="Sternberg P.W."/>
            <person name="Goodrich-Blair H."/>
            <person name="Dillman A.R."/>
        </authorList>
    </citation>
    <scope>NUCLEOTIDE SEQUENCE</scope>
    <source>
        <strain evidence="2">PS9179</strain>
        <tissue evidence="2">Whole animal</tissue>
    </source>
</reference>
<dbReference type="Pfam" id="PF10318">
    <property type="entry name" value="7TM_GPCR_Srh"/>
    <property type="match status" value="1"/>
</dbReference>
<sequence length="323" mass="35697">MVGDILNRIAYFASCFCITPIGLLFLYIVLQKSPSYIRSYRNNLLNITFWYYFDLLIYGLLFQPVVEFHGGRVCLKACGIGTILHPKAIYLLCSVFFVLTSNALMALWLCFLYRYAQVCSPKLANFLGTFYGYLFGSVVHIAASLGASLFAYPFVYMTKEVEVDAEPWICMEMQHNSVISAVLSTFAGALLFLTTSISTFTILTIRALRSERASLGKTTYRLQMLLTLNLVILAGIPTVCDALPVVAFCIAVYVESPKMPLISAVAAQTPFLDVLLSCVVTLIFVTPYRKAVCKLFSVKKTTATSSSGQAKLFSIVSNHPAAP</sequence>
<dbReference type="AlphaFoldDB" id="A0AA39LM19"/>
<gene>
    <name evidence="2" type="ORF">QR680_016479</name>
</gene>
<feature type="transmembrane region" description="Helical" evidence="1">
    <location>
        <begin position="6"/>
        <end position="30"/>
    </location>
</feature>
<keyword evidence="1" id="KW-0472">Membrane</keyword>
<organism evidence="2 3">
    <name type="scientific">Steinernema hermaphroditum</name>
    <dbReference type="NCBI Taxonomy" id="289476"/>
    <lineage>
        <taxon>Eukaryota</taxon>
        <taxon>Metazoa</taxon>
        <taxon>Ecdysozoa</taxon>
        <taxon>Nematoda</taxon>
        <taxon>Chromadorea</taxon>
        <taxon>Rhabditida</taxon>
        <taxon>Tylenchina</taxon>
        <taxon>Panagrolaimomorpha</taxon>
        <taxon>Strongyloidoidea</taxon>
        <taxon>Steinernematidae</taxon>
        <taxon>Steinernema</taxon>
    </lineage>
</organism>
<feature type="transmembrane region" description="Helical" evidence="1">
    <location>
        <begin position="133"/>
        <end position="157"/>
    </location>
</feature>
<feature type="transmembrane region" description="Helical" evidence="1">
    <location>
        <begin position="226"/>
        <end position="254"/>
    </location>
</feature>
<proteinExistence type="predicted"/>
<keyword evidence="3" id="KW-1185">Reference proteome</keyword>
<accession>A0AA39LM19</accession>
<evidence type="ECO:0000256" key="1">
    <source>
        <dbReference type="SAM" id="Phobius"/>
    </source>
</evidence>
<keyword evidence="1" id="KW-1133">Transmembrane helix</keyword>
<dbReference type="Proteomes" id="UP001175271">
    <property type="component" value="Unassembled WGS sequence"/>
</dbReference>
<keyword evidence="1" id="KW-0812">Transmembrane</keyword>
<feature type="transmembrane region" description="Helical" evidence="1">
    <location>
        <begin position="42"/>
        <end position="61"/>
    </location>
</feature>
<feature type="transmembrane region" description="Helical" evidence="1">
    <location>
        <begin position="260"/>
        <end position="285"/>
    </location>
</feature>
<dbReference type="EMBL" id="JAUCMV010000004">
    <property type="protein sequence ID" value="KAK0402691.1"/>
    <property type="molecule type" value="Genomic_DNA"/>
</dbReference>
<comment type="caution">
    <text evidence="2">The sequence shown here is derived from an EMBL/GenBank/DDBJ whole genome shotgun (WGS) entry which is preliminary data.</text>
</comment>
<evidence type="ECO:0000313" key="2">
    <source>
        <dbReference type="EMBL" id="KAK0402691.1"/>
    </source>
</evidence>
<feature type="transmembrane region" description="Helical" evidence="1">
    <location>
        <begin position="89"/>
        <end position="113"/>
    </location>
</feature>
<evidence type="ECO:0000313" key="3">
    <source>
        <dbReference type="Proteomes" id="UP001175271"/>
    </source>
</evidence>
<protein>
    <submittedName>
        <fullName evidence="2">Uncharacterized protein</fullName>
    </submittedName>
</protein>
<feature type="transmembrane region" description="Helical" evidence="1">
    <location>
        <begin position="177"/>
        <end position="205"/>
    </location>
</feature>